<evidence type="ECO:0000313" key="2">
    <source>
        <dbReference type="EMBL" id="JAD45037.1"/>
    </source>
</evidence>
<accession>A0A0A9AD79</accession>
<dbReference type="EMBL" id="GBRH01252858">
    <property type="protein sequence ID" value="JAD45037.1"/>
    <property type="molecule type" value="Transcribed_RNA"/>
</dbReference>
<evidence type="ECO:0000256" key="1">
    <source>
        <dbReference type="SAM" id="SignalP"/>
    </source>
</evidence>
<protein>
    <submittedName>
        <fullName evidence="2">Uncharacterized protein</fullName>
    </submittedName>
</protein>
<feature type="chain" id="PRO_5002042600" evidence="1">
    <location>
        <begin position="17"/>
        <end position="29"/>
    </location>
</feature>
<dbReference type="AlphaFoldDB" id="A0A0A9AD79"/>
<keyword evidence="1" id="KW-0732">Signal</keyword>
<name>A0A0A9AD79_ARUDO</name>
<sequence length="29" mass="3549">MFFLLFFFLQFTDVPAEKNLELLYLGNMF</sequence>
<proteinExistence type="predicted"/>
<organism evidence="2">
    <name type="scientific">Arundo donax</name>
    <name type="common">Giant reed</name>
    <name type="synonym">Donax arundinaceus</name>
    <dbReference type="NCBI Taxonomy" id="35708"/>
    <lineage>
        <taxon>Eukaryota</taxon>
        <taxon>Viridiplantae</taxon>
        <taxon>Streptophyta</taxon>
        <taxon>Embryophyta</taxon>
        <taxon>Tracheophyta</taxon>
        <taxon>Spermatophyta</taxon>
        <taxon>Magnoliopsida</taxon>
        <taxon>Liliopsida</taxon>
        <taxon>Poales</taxon>
        <taxon>Poaceae</taxon>
        <taxon>PACMAD clade</taxon>
        <taxon>Arundinoideae</taxon>
        <taxon>Arundineae</taxon>
        <taxon>Arundo</taxon>
    </lineage>
</organism>
<reference evidence="2" key="1">
    <citation type="submission" date="2014-09" db="EMBL/GenBank/DDBJ databases">
        <authorList>
            <person name="Magalhaes I.L.F."/>
            <person name="Oliveira U."/>
            <person name="Santos F.R."/>
            <person name="Vidigal T.H.D.A."/>
            <person name="Brescovit A.D."/>
            <person name="Santos A.J."/>
        </authorList>
    </citation>
    <scope>NUCLEOTIDE SEQUENCE</scope>
    <source>
        <tissue evidence="2">Shoot tissue taken approximately 20 cm above the soil surface</tissue>
    </source>
</reference>
<reference evidence="2" key="2">
    <citation type="journal article" date="2015" name="Data Brief">
        <title>Shoot transcriptome of the giant reed, Arundo donax.</title>
        <authorList>
            <person name="Barrero R.A."/>
            <person name="Guerrero F.D."/>
            <person name="Moolhuijzen P."/>
            <person name="Goolsby J.A."/>
            <person name="Tidwell J."/>
            <person name="Bellgard S.E."/>
            <person name="Bellgard M.I."/>
        </authorList>
    </citation>
    <scope>NUCLEOTIDE SEQUENCE</scope>
    <source>
        <tissue evidence="2">Shoot tissue taken approximately 20 cm above the soil surface</tissue>
    </source>
</reference>
<feature type="signal peptide" evidence="1">
    <location>
        <begin position="1"/>
        <end position="16"/>
    </location>
</feature>